<name>A0ACC0F0J6_9ERIC</name>
<dbReference type="Proteomes" id="UP001060215">
    <property type="component" value="Chromosome 11"/>
</dbReference>
<keyword evidence="2" id="KW-1185">Reference proteome</keyword>
<organism evidence="1 2">
    <name type="scientific">Camellia lanceoleosa</name>
    <dbReference type="NCBI Taxonomy" id="1840588"/>
    <lineage>
        <taxon>Eukaryota</taxon>
        <taxon>Viridiplantae</taxon>
        <taxon>Streptophyta</taxon>
        <taxon>Embryophyta</taxon>
        <taxon>Tracheophyta</taxon>
        <taxon>Spermatophyta</taxon>
        <taxon>Magnoliopsida</taxon>
        <taxon>eudicotyledons</taxon>
        <taxon>Gunneridae</taxon>
        <taxon>Pentapetalae</taxon>
        <taxon>asterids</taxon>
        <taxon>Ericales</taxon>
        <taxon>Theaceae</taxon>
        <taxon>Camellia</taxon>
    </lineage>
</organism>
<comment type="caution">
    <text evidence="1">The sequence shown here is derived from an EMBL/GenBank/DDBJ whole genome shotgun (WGS) entry which is preliminary data.</text>
</comment>
<sequence>MRSRNRIRLRLIGGMSIRIIGRCMIHLVLVH</sequence>
<gene>
    <name evidence="1" type="ORF">LOK49_LG15G01603</name>
</gene>
<proteinExistence type="predicted"/>
<accession>A0ACC0F0J6</accession>
<dbReference type="EMBL" id="CM045768">
    <property type="protein sequence ID" value="KAI7982271.1"/>
    <property type="molecule type" value="Genomic_DNA"/>
</dbReference>
<evidence type="ECO:0000313" key="2">
    <source>
        <dbReference type="Proteomes" id="UP001060215"/>
    </source>
</evidence>
<evidence type="ECO:0000313" key="1">
    <source>
        <dbReference type="EMBL" id="KAI7982271.1"/>
    </source>
</evidence>
<reference evidence="1 2" key="1">
    <citation type="journal article" date="2022" name="Plant J.">
        <title>Chromosome-level genome of Camellia lanceoleosa provides a valuable resource for understanding genome evolution and self-incompatibility.</title>
        <authorList>
            <person name="Gong W."/>
            <person name="Xiao S."/>
            <person name="Wang L."/>
            <person name="Liao Z."/>
            <person name="Chang Y."/>
            <person name="Mo W."/>
            <person name="Hu G."/>
            <person name="Li W."/>
            <person name="Zhao G."/>
            <person name="Zhu H."/>
            <person name="Hu X."/>
            <person name="Ji K."/>
            <person name="Xiang X."/>
            <person name="Song Q."/>
            <person name="Yuan D."/>
            <person name="Jin S."/>
            <person name="Zhang L."/>
        </authorList>
    </citation>
    <scope>NUCLEOTIDE SEQUENCE [LARGE SCALE GENOMIC DNA]</scope>
    <source>
        <strain evidence="1">SQ_2022a</strain>
    </source>
</reference>
<protein>
    <submittedName>
        <fullName evidence="1">Uncharacterized protein</fullName>
    </submittedName>
</protein>